<evidence type="ECO:0000313" key="3">
    <source>
        <dbReference type="EMBL" id="QDU85568.1"/>
    </source>
</evidence>
<keyword evidence="4" id="KW-1185">Reference proteome</keyword>
<dbReference type="GO" id="GO:0009244">
    <property type="term" value="P:lipopolysaccharide core region biosynthetic process"/>
    <property type="evidence" value="ECO:0007669"/>
    <property type="project" value="TreeGrafter"/>
</dbReference>
<dbReference type="Proteomes" id="UP000319342">
    <property type="component" value="Chromosome"/>
</dbReference>
<proteinExistence type="predicted"/>
<dbReference type="GO" id="GO:0008713">
    <property type="term" value="F:ADP-heptose-lipopolysaccharide heptosyltransferase activity"/>
    <property type="evidence" value="ECO:0007669"/>
    <property type="project" value="TreeGrafter"/>
</dbReference>
<gene>
    <name evidence="3" type="ORF">Pla163_27000</name>
</gene>
<reference evidence="3 4" key="1">
    <citation type="submission" date="2019-02" db="EMBL/GenBank/DDBJ databases">
        <title>Deep-cultivation of Planctomycetes and their phenomic and genomic characterization uncovers novel biology.</title>
        <authorList>
            <person name="Wiegand S."/>
            <person name="Jogler M."/>
            <person name="Boedeker C."/>
            <person name="Pinto D."/>
            <person name="Vollmers J."/>
            <person name="Rivas-Marin E."/>
            <person name="Kohn T."/>
            <person name="Peeters S.H."/>
            <person name="Heuer A."/>
            <person name="Rast P."/>
            <person name="Oberbeckmann S."/>
            <person name="Bunk B."/>
            <person name="Jeske O."/>
            <person name="Meyerdierks A."/>
            <person name="Storesund J.E."/>
            <person name="Kallscheuer N."/>
            <person name="Luecker S."/>
            <person name="Lage O.M."/>
            <person name="Pohl T."/>
            <person name="Merkel B.J."/>
            <person name="Hornburger P."/>
            <person name="Mueller R.-W."/>
            <person name="Bruemmer F."/>
            <person name="Labrenz M."/>
            <person name="Spormann A.M."/>
            <person name="Op den Camp H."/>
            <person name="Overmann J."/>
            <person name="Amann R."/>
            <person name="Jetten M.S.M."/>
            <person name="Mascher T."/>
            <person name="Medema M.H."/>
            <person name="Devos D.P."/>
            <person name="Kaster A.-K."/>
            <person name="Ovreas L."/>
            <person name="Rohde M."/>
            <person name="Galperin M.Y."/>
            <person name="Jogler C."/>
        </authorList>
    </citation>
    <scope>NUCLEOTIDE SEQUENCE [LARGE SCALE GENOMIC DNA]</scope>
    <source>
        <strain evidence="3 4">Pla163</strain>
    </source>
</reference>
<dbReference type="RefSeq" id="WP_419185917.1">
    <property type="nucleotide sequence ID" value="NZ_CP036290.1"/>
</dbReference>
<evidence type="ECO:0000256" key="1">
    <source>
        <dbReference type="ARBA" id="ARBA00022676"/>
    </source>
</evidence>
<dbReference type="PANTHER" id="PTHR30160">
    <property type="entry name" value="TETRAACYLDISACCHARIDE 4'-KINASE-RELATED"/>
    <property type="match status" value="1"/>
</dbReference>
<evidence type="ECO:0000313" key="4">
    <source>
        <dbReference type="Proteomes" id="UP000319342"/>
    </source>
</evidence>
<name>A0A518D263_9BACT</name>
<dbReference type="InterPro" id="IPR051199">
    <property type="entry name" value="LPS_LOS_Heptosyltrfase"/>
</dbReference>
<dbReference type="GO" id="GO:0005829">
    <property type="term" value="C:cytosol"/>
    <property type="evidence" value="ECO:0007669"/>
    <property type="project" value="TreeGrafter"/>
</dbReference>
<dbReference type="InterPro" id="IPR002201">
    <property type="entry name" value="Glyco_trans_9"/>
</dbReference>
<dbReference type="SUPFAM" id="SSF53756">
    <property type="entry name" value="UDP-Glycosyltransferase/glycogen phosphorylase"/>
    <property type="match status" value="1"/>
</dbReference>
<keyword evidence="2 3" id="KW-0808">Transferase</keyword>
<dbReference type="Gene3D" id="3.40.50.2000">
    <property type="entry name" value="Glycogen Phosphorylase B"/>
    <property type="match status" value="2"/>
</dbReference>
<dbReference type="EMBL" id="CP036290">
    <property type="protein sequence ID" value="QDU85568.1"/>
    <property type="molecule type" value="Genomic_DNA"/>
</dbReference>
<protein>
    <submittedName>
        <fullName evidence="3">ADP-heptose:LPS heptosyl transferase I</fullName>
    </submittedName>
</protein>
<accession>A0A518D263</accession>
<evidence type="ECO:0000256" key="2">
    <source>
        <dbReference type="ARBA" id="ARBA00022679"/>
    </source>
</evidence>
<keyword evidence="1" id="KW-0328">Glycosyltransferase</keyword>
<organism evidence="3 4">
    <name type="scientific">Rohdeia mirabilis</name>
    <dbReference type="NCBI Taxonomy" id="2528008"/>
    <lineage>
        <taxon>Bacteria</taxon>
        <taxon>Pseudomonadati</taxon>
        <taxon>Planctomycetota</taxon>
        <taxon>Planctomycetia</taxon>
        <taxon>Planctomycetia incertae sedis</taxon>
        <taxon>Rohdeia</taxon>
    </lineage>
</organism>
<dbReference type="Pfam" id="PF01075">
    <property type="entry name" value="Glyco_transf_9"/>
    <property type="match status" value="2"/>
</dbReference>
<sequence>MADPERILIVRLSHLGDVVQTLPLFHAVRERFPAARIAWAIQPAFAPLLAGLEGLERTIEFDRDGGWRAWIRLTRALRGFRPDLALDAQTNWKSAAVARASGAPQRLSLPRDLWREPSAARLMTASVAAAAGPLEHAQDRVLHLAREVCGSAFDVRRDPGLSADELRAGRARLAQLVPRLDDPALRPPAIVQVSPATDVRTPPDASLVAALVELHRRRVPTIVTSAPRELARAKALCDEARRAAGTLAIGADDHRDAAPFGALAGEPETLRSFASWLAAAAERDARFVSADSGPLHLAAAVGLRCVTLAGPYDWRRTGAWPPPDRAGSTHRALVADPDLECRPCLSRTCARPGGRECLERIAPMRIADAVTD</sequence>
<dbReference type="AlphaFoldDB" id="A0A518D263"/>
<dbReference type="CDD" id="cd03789">
    <property type="entry name" value="GT9_LPS_heptosyltransferase"/>
    <property type="match status" value="1"/>
</dbReference>